<dbReference type="STRING" id="1390249.BHU72_10455"/>
<comment type="subcellular location">
    <subcellularLocation>
        <location evidence="1">Cell membrane</location>
        <topology evidence="1">Multi-pass membrane protein</topology>
    </subcellularLocation>
</comment>
<protein>
    <recommendedName>
        <fullName evidence="7">RDD domain-containing protein</fullName>
    </recommendedName>
</protein>
<evidence type="ECO:0000259" key="7">
    <source>
        <dbReference type="Pfam" id="PF06271"/>
    </source>
</evidence>
<keyword evidence="4 6" id="KW-1133">Transmembrane helix</keyword>
<keyword evidence="5 6" id="KW-0472">Membrane</keyword>
<gene>
    <name evidence="8" type="ORF">BHU72_10455</name>
</gene>
<feature type="transmembrane region" description="Helical" evidence="6">
    <location>
        <begin position="66"/>
        <end position="86"/>
    </location>
</feature>
<name>A0A1E5L929_9FIRM</name>
<organism evidence="8 9">
    <name type="scientific">Desulfuribacillus stibiiarsenatis</name>
    <dbReference type="NCBI Taxonomy" id="1390249"/>
    <lineage>
        <taxon>Bacteria</taxon>
        <taxon>Bacillati</taxon>
        <taxon>Bacillota</taxon>
        <taxon>Desulfuribacillia</taxon>
        <taxon>Desulfuribacillales</taxon>
        <taxon>Desulfuribacillaceae</taxon>
        <taxon>Desulfuribacillus</taxon>
    </lineage>
</organism>
<dbReference type="Pfam" id="PF06271">
    <property type="entry name" value="RDD"/>
    <property type="match status" value="1"/>
</dbReference>
<keyword evidence="3 6" id="KW-0812">Transmembrane</keyword>
<dbReference type="InterPro" id="IPR010432">
    <property type="entry name" value="RDD"/>
</dbReference>
<comment type="caution">
    <text evidence="8">The sequence shown here is derived from an EMBL/GenBank/DDBJ whole genome shotgun (WGS) entry which is preliminary data.</text>
</comment>
<reference evidence="8 9" key="1">
    <citation type="submission" date="2016-09" db="EMBL/GenBank/DDBJ databases">
        <title>Desulfuribacillus arsenicus sp. nov., an obligately anaerobic, dissimilatory arsenic- and antimonate-reducing bacterium isolated from anoxic sediments.</title>
        <authorList>
            <person name="Abin C.A."/>
            <person name="Hollibaugh J.T."/>
        </authorList>
    </citation>
    <scope>NUCLEOTIDE SEQUENCE [LARGE SCALE GENOMIC DNA]</scope>
    <source>
        <strain evidence="8 9">MLFW-2</strain>
    </source>
</reference>
<proteinExistence type="predicted"/>
<dbReference type="PANTHER" id="PTHR36115">
    <property type="entry name" value="PROLINE-RICH ANTIGEN HOMOLOG-RELATED"/>
    <property type="match status" value="1"/>
</dbReference>
<feature type="domain" description="RDD" evidence="7">
    <location>
        <begin position="26"/>
        <end position="153"/>
    </location>
</feature>
<dbReference type="AlphaFoldDB" id="A0A1E5L929"/>
<evidence type="ECO:0000256" key="5">
    <source>
        <dbReference type="ARBA" id="ARBA00023136"/>
    </source>
</evidence>
<evidence type="ECO:0000256" key="3">
    <source>
        <dbReference type="ARBA" id="ARBA00022692"/>
    </source>
</evidence>
<dbReference type="Proteomes" id="UP000095255">
    <property type="component" value="Unassembled WGS sequence"/>
</dbReference>
<evidence type="ECO:0000256" key="4">
    <source>
        <dbReference type="ARBA" id="ARBA00022989"/>
    </source>
</evidence>
<evidence type="ECO:0000313" key="8">
    <source>
        <dbReference type="EMBL" id="OEH86662.1"/>
    </source>
</evidence>
<dbReference type="InterPro" id="IPR051791">
    <property type="entry name" value="Pra-immunoreactive"/>
</dbReference>
<evidence type="ECO:0000313" key="9">
    <source>
        <dbReference type="Proteomes" id="UP000095255"/>
    </source>
</evidence>
<evidence type="ECO:0000256" key="1">
    <source>
        <dbReference type="ARBA" id="ARBA00004651"/>
    </source>
</evidence>
<keyword evidence="2" id="KW-1003">Cell membrane</keyword>
<evidence type="ECO:0000256" key="2">
    <source>
        <dbReference type="ARBA" id="ARBA00022475"/>
    </source>
</evidence>
<dbReference type="GO" id="GO:0005886">
    <property type="term" value="C:plasma membrane"/>
    <property type="evidence" value="ECO:0007669"/>
    <property type="project" value="UniProtKB-SubCell"/>
</dbReference>
<evidence type="ECO:0000256" key="6">
    <source>
        <dbReference type="SAM" id="Phobius"/>
    </source>
</evidence>
<sequence length="173" mass="19827">MAACITSKPYVYLELVEGCEMMKFRVAGFWIRFLAYVIDLMAIGFLTTIILWVISQVVDISTWNVSLLEVGAISVGVIGFLYFVLFTKLSSQTLGKLMFGLQVIRQDGAPLDWLTVLIREVAGRTVSQLFGSHIGYLWIAFHPQKTSWHDMFADTYVIYEKDLENKRWISIDR</sequence>
<dbReference type="EMBL" id="MJAT01000002">
    <property type="protein sequence ID" value="OEH86662.1"/>
    <property type="molecule type" value="Genomic_DNA"/>
</dbReference>
<dbReference type="PANTHER" id="PTHR36115:SF9">
    <property type="entry name" value="LMO1584 PROTEIN"/>
    <property type="match status" value="1"/>
</dbReference>
<accession>A0A1E5L929</accession>
<keyword evidence="9" id="KW-1185">Reference proteome</keyword>
<feature type="transmembrane region" description="Helical" evidence="6">
    <location>
        <begin position="29"/>
        <end position="54"/>
    </location>
</feature>